<proteinExistence type="predicted"/>
<dbReference type="HOGENOM" id="CLU_2830028_0_0_12"/>
<sequence>MLSPPPSARYAVCYGGEFHRRPQDHPRPSWRHGSTLKEKVFRTIGYSHHLKEYFTVIRSKIVLYKR</sequence>
<keyword evidence="2" id="KW-1185">Reference proteome</keyword>
<dbReference type="KEGG" id="tpi:TREPR_3199"/>
<gene>
    <name evidence="1" type="ordered locus">TREPR_3199</name>
</gene>
<dbReference type="AlphaFoldDB" id="F5YL13"/>
<protein>
    <submittedName>
        <fullName evidence="1">Uncharacterized protein</fullName>
    </submittedName>
</protein>
<organism evidence="1 2">
    <name type="scientific">Treponema primitia (strain ATCC BAA-887 / DSM 12427 / ZAS-2)</name>
    <dbReference type="NCBI Taxonomy" id="545694"/>
    <lineage>
        <taxon>Bacteria</taxon>
        <taxon>Pseudomonadati</taxon>
        <taxon>Spirochaetota</taxon>
        <taxon>Spirochaetia</taxon>
        <taxon>Spirochaetales</taxon>
        <taxon>Treponemataceae</taxon>
        <taxon>Treponema</taxon>
    </lineage>
</organism>
<name>F5YL13_TREPZ</name>
<evidence type="ECO:0000313" key="2">
    <source>
        <dbReference type="Proteomes" id="UP000009223"/>
    </source>
</evidence>
<evidence type="ECO:0000313" key="1">
    <source>
        <dbReference type="EMBL" id="AEF84369.1"/>
    </source>
</evidence>
<dbReference type="EMBL" id="CP001843">
    <property type="protein sequence ID" value="AEF84369.1"/>
    <property type="molecule type" value="Genomic_DNA"/>
</dbReference>
<reference evidence="2" key="1">
    <citation type="submission" date="2009-12" db="EMBL/GenBank/DDBJ databases">
        <title>Complete sequence of Treponema primitia strain ZAS-2.</title>
        <authorList>
            <person name="Tetu S.G."/>
            <person name="Matson E."/>
            <person name="Ren Q."/>
            <person name="Seshadri R."/>
            <person name="Elbourne L."/>
            <person name="Hassan K.A."/>
            <person name="Durkin A."/>
            <person name="Radune D."/>
            <person name="Mohamoud Y."/>
            <person name="Shay R."/>
            <person name="Jin S."/>
            <person name="Zhang X."/>
            <person name="Lucey K."/>
            <person name="Ballor N.R."/>
            <person name="Ottesen E."/>
            <person name="Rosenthal R."/>
            <person name="Allen A."/>
            <person name="Leadbetter J.R."/>
            <person name="Paulsen I.T."/>
        </authorList>
    </citation>
    <scope>NUCLEOTIDE SEQUENCE [LARGE SCALE GENOMIC DNA]</scope>
    <source>
        <strain evidence="2">ATCC BAA-887 / DSM 12427 / ZAS-2</strain>
    </source>
</reference>
<reference evidence="1 2" key="2">
    <citation type="journal article" date="2011" name="ISME J.">
        <title>RNA-seq reveals cooperative metabolic interactions between two termite-gut spirochete species in co-culture.</title>
        <authorList>
            <person name="Rosenthal A.Z."/>
            <person name="Matson E.G."/>
            <person name="Eldar A."/>
            <person name="Leadbetter J.R."/>
        </authorList>
    </citation>
    <scope>NUCLEOTIDE SEQUENCE [LARGE SCALE GENOMIC DNA]</scope>
    <source>
        <strain evidence="2">ATCC BAA-887 / DSM 12427 / ZAS-2</strain>
    </source>
</reference>
<accession>F5YL13</accession>
<dbReference type="Proteomes" id="UP000009223">
    <property type="component" value="Chromosome"/>
</dbReference>